<comment type="pathway">
    <text evidence="1">Amino-acid degradation; L-proline degradation into L-glutamate; L-glutamate from L-proline: step 1/2.</text>
</comment>
<comment type="cofactor">
    <cofactor evidence="10">
        <name>FAD</name>
        <dbReference type="ChEBI" id="CHEBI:57692"/>
    </cofactor>
    <text evidence="10">Binds 1 FAD per subunit.</text>
</comment>
<evidence type="ECO:0000259" key="12">
    <source>
        <dbReference type="Pfam" id="PF01619"/>
    </source>
</evidence>
<keyword evidence="6 13" id="KW-0560">Oxidoreductase</keyword>
<feature type="binding site" evidence="10">
    <location>
        <position position="136"/>
    </location>
    <ligand>
        <name>FAD</name>
        <dbReference type="ChEBI" id="CHEBI:57692"/>
    </ligand>
</feature>
<dbReference type="AlphaFoldDB" id="A0A6J4MZB9"/>
<gene>
    <name evidence="13" type="ORF">AVDCRST_MAG68-5731</name>
</gene>
<protein>
    <recommendedName>
        <fullName evidence="2">proline dehydrogenase</fullName>
        <ecNumber evidence="2">1.5.5.2</ecNumber>
    </recommendedName>
</protein>
<dbReference type="Pfam" id="PF01619">
    <property type="entry name" value="Pro_dh"/>
    <property type="match status" value="1"/>
</dbReference>
<reference evidence="13" key="1">
    <citation type="submission" date="2020-02" db="EMBL/GenBank/DDBJ databases">
        <authorList>
            <person name="Meier V. D."/>
        </authorList>
    </citation>
    <scope>NUCLEOTIDE SEQUENCE</scope>
    <source>
        <strain evidence="13">AVDCRST_MAG68</strain>
    </source>
</reference>
<evidence type="ECO:0000256" key="10">
    <source>
        <dbReference type="PIRSR" id="PIRSR000196-2"/>
    </source>
</evidence>
<dbReference type="InterPro" id="IPR008219">
    <property type="entry name" value="PRODH_bac_arc"/>
</dbReference>
<dbReference type="InterPro" id="IPR002872">
    <property type="entry name" value="Proline_DH_dom"/>
</dbReference>
<feature type="domain" description="Proline dehydrogenase" evidence="12">
    <location>
        <begin position="42"/>
        <end position="302"/>
    </location>
</feature>
<feature type="binding site" evidence="10">
    <location>
        <position position="203"/>
    </location>
    <ligand>
        <name>FAD</name>
        <dbReference type="ChEBI" id="CHEBI:57692"/>
    </ligand>
</feature>
<evidence type="ECO:0000256" key="7">
    <source>
        <dbReference type="ARBA" id="ARBA00023062"/>
    </source>
</evidence>
<dbReference type="GO" id="GO:0010133">
    <property type="term" value="P:L-proline catabolic process to L-glutamate"/>
    <property type="evidence" value="ECO:0007669"/>
    <property type="project" value="UniProtKB-UniPathway"/>
</dbReference>
<evidence type="ECO:0000256" key="6">
    <source>
        <dbReference type="ARBA" id="ARBA00023002"/>
    </source>
</evidence>
<dbReference type="PANTHER" id="PTHR13914">
    <property type="entry name" value="PROLINE OXIDASE"/>
    <property type="match status" value="1"/>
</dbReference>
<dbReference type="UniPathway" id="UPA00261">
    <property type="reaction ID" value="UER00373"/>
</dbReference>
<feature type="binding site" evidence="10">
    <location>
        <position position="165"/>
    </location>
    <ligand>
        <name>FAD</name>
        <dbReference type="ChEBI" id="CHEBI:57692"/>
    </ligand>
</feature>
<evidence type="ECO:0000256" key="8">
    <source>
        <dbReference type="ARBA" id="ARBA00048779"/>
    </source>
</evidence>
<keyword evidence="3" id="KW-0285">Flavoprotein</keyword>
<comment type="catalytic activity">
    <reaction evidence="8">
        <text>L-proline + a quinone = (S)-1-pyrroline-5-carboxylate + a quinol + H(+)</text>
        <dbReference type="Rhea" id="RHEA:23784"/>
        <dbReference type="ChEBI" id="CHEBI:15378"/>
        <dbReference type="ChEBI" id="CHEBI:17388"/>
        <dbReference type="ChEBI" id="CHEBI:24646"/>
        <dbReference type="ChEBI" id="CHEBI:60039"/>
        <dbReference type="ChEBI" id="CHEBI:132124"/>
        <dbReference type="EC" id="1.5.5.2"/>
    </reaction>
</comment>
<feature type="binding site" evidence="9">
    <location>
        <position position="291"/>
    </location>
    <ligand>
        <name>substrate</name>
    </ligand>
</feature>
<accession>A0A6J4MZB9</accession>
<dbReference type="InterPro" id="IPR015659">
    <property type="entry name" value="Proline_oxidase"/>
</dbReference>
<evidence type="ECO:0000256" key="9">
    <source>
        <dbReference type="PIRSR" id="PIRSR000196-1"/>
    </source>
</evidence>
<dbReference type="InterPro" id="IPR029041">
    <property type="entry name" value="FAD-linked_oxidoreductase-like"/>
</dbReference>
<feature type="binding site" evidence="10">
    <location>
        <begin position="189"/>
        <end position="191"/>
    </location>
    <ligand>
        <name>FAD</name>
        <dbReference type="ChEBI" id="CHEBI:57692"/>
    </ligand>
</feature>
<evidence type="ECO:0000256" key="4">
    <source>
        <dbReference type="ARBA" id="ARBA00022741"/>
    </source>
</evidence>
<dbReference type="GO" id="GO:0004657">
    <property type="term" value="F:proline dehydrogenase activity"/>
    <property type="evidence" value="ECO:0007669"/>
    <property type="project" value="UniProtKB-EC"/>
</dbReference>
<evidence type="ECO:0000256" key="5">
    <source>
        <dbReference type="ARBA" id="ARBA00022827"/>
    </source>
</evidence>
<dbReference type="PANTHER" id="PTHR13914:SF0">
    <property type="entry name" value="PROLINE DEHYDROGENASE 1, MITOCHONDRIAL"/>
    <property type="match status" value="1"/>
</dbReference>
<evidence type="ECO:0000256" key="3">
    <source>
        <dbReference type="ARBA" id="ARBA00022630"/>
    </source>
</evidence>
<feature type="binding site" evidence="10">
    <location>
        <begin position="228"/>
        <end position="229"/>
    </location>
    <ligand>
        <name>FAD</name>
        <dbReference type="ChEBI" id="CHEBI:57692"/>
    </ligand>
</feature>
<feature type="transmembrane region" description="Helical" evidence="11">
    <location>
        <begin position="315"/>
        <end position="335"/>
    </location>
</feature>
<dbReference type="SUPFAM" id="SSF51730">
    <property type="entry name" value="FAD-linked oxidoreductase"/>
    <property type="match status" value="1"/>
</dbReference>
<dbReference type="GO" id="GO:0000166">
    <property type="term" value="F:nucleotide binding"/>
    <property type="evidence" value="ECO:0007669"/>
    <property type="project" value="UniProtKB-KW"/>
</dbReference>
<evidence type="ECO:0000256" key="1">
    <source>
        <dbReference type="ARBA" id="ARBA00004739"/>
    </source>
</evidence>
<evidence type="ECO:0000256" key="2">
    <source>
        <dbReference type="ARBA" id="ARBA00012695"/>
    </source>
</evidence>
<keyword evidence="7" id="KW-0642">Proline metabolism</keyword>
<dbReference type="EC" id="1.5.5.2" evidence="2"/>
<keyword evidence="4 10" id="KW-0547">Nucleotide-binding</keyword>
<dbReference type="Gene3D" id="3.20.20.220">
    <property type="match status" value="1"/>
</dbReference>
<feature type="binding site" evidence="9">
    <location>
        <position position="290"/>
    </location>
    <ligand>
        <name>substrate</name>
    </ligand>
</feature>
<keyword evidence="11" id="KW-1133">Transmembrane helix</keyword>
<name>A0A6J4MZB9_9BACT</name>
<dbReference type="EMBL" id="CADCTW010000243">
    <property type="protein sequence ID" value="CAA9370715.1"/>
    <property type="molecule type" value="Genomic_DNA"/>
</dbReference>
<organism evidence="13">
    <name type="scientific">uncultured Gemmatimonadota bacterium</name>
    <dbReference type="NCBI Taxonomy" id="203437"/>
    <lineage>
        <taxon>Bacteria</taxon>
        <taxon>Pseudomonadati</taxon>
        <taxon>Gemmatimonadota</taxon>
        <taxon>environmental samples</taxon>
    </lineage>
</organism>
<keyword evidence="11" id="KW-0812">Transmembrane</keyword>
<keyword evidence="5 10" id="KW-0274">FAD</keyword>
<evidence type="ECO:0000313" key="13">
    <source>
        <dbReference type="EMBL" id="CAA9370715.1"/>
    </source>
</evidence>
<evidence type="ECO:0000256" key="11">
    <source>
        <dbReference type="SAM" id="Phobius"/>
    </source>
</evidence>
<proteinExistence type="predicted"/>
<sequence>MLKQSLLYLSQSPTAKRMVTGTPVSRQMARRFVAGDTLDEALAAARALNDAGLSVSLDYLGEAVESREEAEAATDMVIRILEALKRDGLDANVSVKPTQFGLDLDPDFCRRGIEMVLQRARELGDGEGEIFVRLDMESSDYTERTVALVESLWADGFQNTGTVLQSMLRRTPDDVERMIRLGARVRLVKGAYLEPETVAYPDKADTDRMFVEEMERLLDAGKYPAIATHDEAIIDHARRYVWEKGIAKESFEFQMLYGVRRDLQTRLREEGYNVRVYVPFGESWYPYLMRRLAERPANMMFMAGSIAKESGIGGLGRPLAIGGGMVAGALAALAWRRRR</sequence>
<dbReference type="PIRSF" id="PIRSF000196">
    <property type="entry name" value="Pro_dehydrog"/>
    <property type="match status" value="1"/>
</dbReference>
<feature type="binding site" evidence="9">
    <location>
        <position position="96"/>
    </location>
    <ligand>
        <name>substrate</name>
    </ligand>
</feature>
<keyword evidence="11" id="KW-0472">Membrane</keyword>